<name>A0A4R0RCY8_9APHY</name>
<keyword evidence="2" id="KW-1185">Reference proteome</keyword>
<dbReference type="AlphaFoldDB" id="A0A4R0RCY8"/>
<dbReference type="EMBL" id="RWJN01000209">
    <property type="protein sequence ID" value="TCD64896.1"/>
    <property type="molecule type" value="Genomic_DNA"/>
</dbReference>
<organism evidence="1 2">
    <name type="scientific">Steccherinum ochraceum</name>
    <dbReference type="NCBI Taxonomy" id="92696"/>
    <lineage>
        <taxon>Eukaryota</taxon>
        <taxon>Fungi</taxon>
        <taxon>Dikarya</taxon>
        <taxon>Basidiomycota</taxon>
        <taxon>Agaricomycotina</taxon>
        <taxon>Agaricomycetes</taxon>
        <taxon>Polyporales</taxon>
        <taxon>Steccherinaceae</taxon>
        <taxon>Steccherinum</taxon>
    </lineage>
</organism>
<reference evidence="1 2" key="1">
    <citation type="submission" date="2018-11" db="EMBL/GenBank/DDBJ databases">
        <title>Genome assembly of Steccherinum ochraceum LE-BIN_3174, the white-rot fungus of the Steccherinaceae family (The Residual Polyporoid clade, Polyporales, Basidiomycota).</title>
        <authorList>
            <person name="Fedorova T.V."/>
            <person name="Glazunova O.A."/>
            <person name="Landesman E.O."/>
            <person name="Moiseenko K.V."/>
            <person name="Psurtseva N.V."/>
            <person name="Savinova O.S."/>
            <person name="Shakhova N.V."/>
            <person name="Tyazhelova T.V."/>
            <person name="Vasina D.V."/>
        </authorList>
    </citation>
    <scope>NUCLEOTIDE SEQUENCE [LARGE SCALE GENOMIC DNA]</scope>
    <source>
        <strain evidence="1 2">LE-BIN_3174</strain>
    </source>
</reference>
<evidence type="ECO:0000313" key="2">
    <source>
        <dbReference type="Proteomes" id="UP000292702"/>
    </source>
</evidence>
<dbReference type="Proteomes" id="UP000292702">
    <property type="component" value="Unassembled WGS sequence"/>
</dbReference>
<accession>A0A4R0RCY8</accession>
<gene>
    <name evidence="1" type="ORF">EIP91_003472</name>
</gene>
<evidence type="ECO:0000313" key="1">
    <source>
        <dbReference type="EMBL" id="TCD64896.1"/>
    </source>
</evidence>
<sequence>MKQQATIVGDTFRLFRWTDPVVPDQYWTDHYQLLHSRGFALRDYWRPKSSGATPLRLEDMRGHPGNHCCHILARFGDPNDPTTTFIVIPYPHDLPFQPFFYNINEVMEYGRQLLEGIAFLHSRNVAQVFPLLQDQPDFRAIPFKYEHLATFPLSYDVLHHEYLPDGSGRCPHNTRRPKDIFYYFIHLRFAVLKDDCRSTANNMAAAPNISVASGAAADGTEFDAGDHLLLSGHGIDPLVDTSSTSDLLPLNDNDDPPTPPMVRDLQGFVYAFVHFAWDKTASDQRFAFLQEFEEQVLGPDPPNAKQALALWCKIHKSLTLCQRYLWRVRPRVWYA</sequence>
<protein>
    <recommendedName>
        <fullName evidence="3">Protein kinase domain-containing protein</fullName>
    </recommendedName>
</protein>
<proteinExistence type="predicted"/>
<evidence type="ECO:0008006" key="3">
    <source>
        <dbReference type="Google" id="ProtNLM"/>
    </source>
</evidence>
<comment type="caution">
    <text evidence="1">The sequence shown here is derived from an EMBL/GenBank/DDBJ whole genome shotgun (WGS) entry which is preliminary data.</text>
</comment>
<dbReference type="OrthoDB" id="3260792at2759"/>